<dbReference type="InterPro" id="IPR007318">
    <property type="entry name" value="Phopholipid_MeTrfase"/>
</dbReference>
<feature type="transmembrane region" description="Helical" evidence="12">
    <location>
        <begin position="457"/>
        <end position="476"/>
    </location>
</feature>
<reference evidence="13 14" key="1">
    <citation type="submission" date="2019-12" db="EMBL/GenBank/DDBJ databases">
        <authorList>
            <person name="Floudas D."/>
            <person name="Bentzer J."/>
            <person name="Ahren D."/>
            <person name="Johansson T."/>
            <person name="Persson P."/>
            <person name="Tunlid A."/>
        </authorList>
    </citation>
    <scope>NUCLEOTIDE SEQUENCE [LARGE SCALE GENOMIC DNA]</scope>
    <source>
        <strain evidence="13 14">CBS 102.39</strain>
    </source>
</reference>
<dbReference type="UniPathway" id="UPA00753"/>
<accession>A0A8H4VM35</accession>
<name>A0A8H4VM35_9AGAR</name>
<protein>
    <recommendedName>
        <fullName evidence="12">Protein-S-isoprenylcysteine O-methyltransferase</fullName>
        <ecNumber evidence="12">2.1.1.100</ecNumber>
    </recommendedName>
</protein>
<comment type="caution">
    <text evidence="13">The sequence shown here is derived from an EMBL/GenBank/DDBJ whole genome shotgun (WGS) entry which is preliminary data.</text>
</comment>
<keyword evidence="7 12" id="KW-1133">Transmembrane helix</keyword>
<evidence type="ECO:0000256" key="4">
    <source>
        <dbReference type="ARBA" id="ARBA00022691"/>
    </source>
</evidence>
<dbReference type="GO" id="GO:0004671">
    <property type="term" value="F:protein C-terminal S-isoprenylcysteine carboxyl O-methyltransferase activity"/>
    <property type="evidence" value="ECO:0007669"/>
    <property type="project" value="UniProtKB-EC"/>
</dbReference>
<keyword evidence="4 12" id="KW-0949">S-adenosyl-L-methionine</keyword>
<comment type="catalytic activity">
    <reaction evidence="12">
        <text>[protein]-C-terminal S-[(2E,6E)-farnesyl]-L-cysteine + S-adenosyl-L-methionine = [protein]-C-terminal S-[(2E,6E)-farnesyl]-L-cysteine methyl ester + S-adenosyl-L-homocysteine</text>
        <dbReference type="Rhea" id="RHEA:21672"/>
        <dbReference type="Rhea" id="RHEA-COMP:12125"/>
        <dbReference type="Rhea" id="RHEA-COMP:12126"/>
        <dbReference type="ChEBI" id="CHEBI:57856"/>
        <dbReference type="ChEBI" id="CHEBI:59789"/>
        <dbReference type="ChEBI" id="CHEBI:90510"/>
        <dbReference type="ChEBI" id="CHEBI:90511"/>
        <dbReference type="EC" id="2.1.1.100"/>
    </reaction>
</comment>
<proteinExistence type="inferred from homology"/>
<comment type="similarity">
    <text evidence="12">Belongs to the class VI-like SAM-binding methyltransferase superfamily. Isoprenylcysteine carboxyl methyltransferase family.</text>
</comment>
<feature type="transmembrane region" description="Helical" evidence="12">
    <location>
        <begin position="497"/>
        <end position="519"/>
    </location>
</feature>
<keyword evidence="11" id="KW-1208">Phospholipid metabolism</keyword>
<feature type="transmembrane region" description="Helical" evidence="12">
    <location>
        <begin position="356"/>
        <end position="378"/>
    </location>
</feature>
<feature type="transmembrane region" description="Helical" evidence="12">
    <location>
        <begin position="399"/>
        <end position="419"/>
    </location>
</feature>
<evidence type="ECO:0000256" key="11">
    <source>
        <dbReference type="ARBA" id="ARBA00023264"/>
    </source>
</evidence>
<dbReference type="EMBL" id="JAACJL010000046">
    <property type="protein sequence ID" value="KAF4613080.1"/>
    <property type="molecule type" value="Genomic_DNA"/>
</dbReference>
<keyword evidence="6 12" id="KW-0256">Endoplasmic reticulum</keyword>
<dbReference type="Pfam" id="PF04191">
    <property type="entry name" value="PEMT"/>
    <property type="match status" value="1"/>
</dbReference>
<evidence type="ECO:0000256" key="8">
    <source>
        <dbReference type="ARBA" id="ARBA00023098"/>
    </source>
</evidence>
<evidence type="ECO:0000256" key="6">
    <source>
        <dbReference type="ARBA" id="ARBA00022824"/>
    </source>
</evidence>
<organism evidence="13 14">
    <name type="scientific">Agrocybe pediades</name>
    <dbReference type="NCBI Taxonomy" id="84607"/>
    <lineage>
        <taxon>Eukaryota</taxon>
        <taxon>Fungi</taxon>
        <taxon>Dikarya</taxon>
        <taxon>Basidiomycota</taxon>
        <taxon>Agaricomycotina</taxon>
        <taxon>Agaricomycetes</taxon>
        <taxon>Agaricomycetidae</taxon>
        <taxon>Agaricales</taxon>
        <taxon>Agaricineae</taxon>
        <taxon>Strophariaceae</taxon>
        <taxon>Agrocybe</taxon>
    </lineage>
</organism>
<keyword evidence="10" id="KW-0594">Phospholipid biosynthesis</keyword>
<comment type="subcellular location">
    <subcellularLocation>
        <location evidence="1">Endomembrane system</location>
        <topology evidence="1">Multi-pass membrane protein</topology>
    </subcellularLocation>
    <subcellularLocation>
        <location evidence="12">Endoplasmic reticulum membrane</location>
        <topology evidence="12">Multi-pass membrane protein</topology>
    </subcellularLocation>
</comment>
<keyword evidence="3 12" id="KW-0489">Methyltransferase</keyword>
<feature type="transmembrane region" description="Helical" evidence="12">
    <location>
        <begin position="271"/>
        <end position="291"/>
    </location>
</feature>
<dbReference type="GO" id="GO:0005789">
    <property type="term" value="C:endoplasmic reticulum membrane"/>
    <property type="evidence" value="ECO:0007669"/>
    <property type="project" value="UniProtKB-SubCell"/>
</dbReference>
<dbReference type="Proteomes" id="UP000521872">
    <property type="component" value="Unassembled WGS sequence"/>
</dbReference>
<dbReference type="PANTHER" id="PTHR12714">
    <property type="entry name" value="PROTEIN-S ISOPRENYLCYSTEINE O-METHYLTRANSFERASE"/>
    <property type="match status" value="1"/>
</dbReference>
<evidence type="ECO:0000256" key="7">
    <source>
        <dbReference type="ARBA" id="ARBA00022989"/>
    </source>
</evidence>
<dbReference type="PANTHER" id="PTHR12714:SF9">
    <property type="entry name" value="PROTEIN-S-ISOPRENYLCYSTEINE O-METHYLTRANSFERASE"/>
    <property type="match status" value="1"/>
</dbReference>
<evidence type="ECO:0000313" key="14">
    <source>
        <dbReference type="Proteomes" id="UP000521872"/>
    </source>
</evidence>
<keyword evidence="9 12" id="KW-0472">Membrane</keyword>
<keyword evidence="8" id="KW-0443">Lipid metabolism</keyword>
<feature type="transmembrane region" description="Helical" evidence="12">
    <location>
        <begin position="92"/>
        <end position="113"/>
    </location>
</feature>
<sequence>MSLSKVPIIILLTFGFKKMLTPPHPPPSSDEAVPSTKIDIHGLRRYRFALGHLVQILVGAAEVIAIVGPRLPASPLLQKVLSLATLHSARPLNLRLNAINALGAALWIFGAALRLRTYQALGSFFRYEISIQKDHRLITTGPYSIVRHPSYSGLALANIGWFLWNFADGSALLAMSLSKIPLTLAVSWAFKKCITPPNPPPENKDTPITSNVMEMTWYTAKSPFYATTLQYLAGLAEAATILAWNYKSSPVSQVILSSLVFSTGRPQNLRLSPVTAVAGVTFLVGTAIRLLTFRYLGKFFRFQASIQSDHQLVTGGPYSIVRHPSYTALLITHTSWFFWQFGEGSWVRESGLWDTAFGKAFVSLYAFVMIVGTLYLTLGRMSNEDKALRDRFGKQWDNWASRMSLAKIPVVFIVTYAFMRCIRPPNPPPPTGERIKTTNILEIAWYTKNTPGPAGRLQFIAGLLEIATILAWNFPAHPLSKAILSLLVFNGGRPSQLHLSTASAIGGAMIVAGTLIRLATYRKLGKFFRFEASIQKDHQLVTDGPYAFVRHPSYTGLVLSHPGWVLWNFGQGSWVKESGLWNTLVGKVLVLSYFVIMIFGMLYLVLNRIADEDAALRQQFGKRWDEWAKKVPYYIIPGVW</sequence>
<keyword evidence="14" id="KW-1185">Reference proteome</keyword>
<dbReference type="InterPro" id="IPR007269">
    <property type="entry name" value="ICMT_MeTrfase"/>
</dbReference>
<evidence type="ECO:0000313" key="13">
    <source>
        <dbReference type="EMBL" id="KAF4613080.1"/>
    </source>
</evidence>
<evidence type="ECO:0000256" key="3">
    <source>
        <dbReference type="ARBA" id="ARBA00022603"/>
    </source>
</evidence>
<evidence type="ECO:0000256" key="1">
    <source>
        <dbReference type="ARBA" id="ARBA00004127"/>
    </source>
</evidence>
<gene>
    <name evidence="13" type="ORF">D9613_011096</name>
</gene>
<evidence type="ECO:0000256" key="9">
    <source>
        <dbReference type="ARBA" id="ARBA00023136"/>
    </source>
</evidence>
<keyword evidence="2" id="KW-0444">Lipid biosynthesis</keyword>
<evidence type="ECO:0000256" key="5">
    <source>
        <dbReference type="ARBA" id="ARBA00022692"/>
    </source>
</evidence>
<evidence type="ECO:0000256" key="12">
    <source>
        <dbReference type="RuleBase" id="RU362022"/>
    </source>
</evidence>
<keyword evidence="3 12" id="KW-0808">Transferase</keyword>
<feature type="transmembrane region" description="Helical" evidence="12">
    <location>
        <begin position="53"/>
        <end position="72"/>
    </location>
</feature>
<dbReference type="AlphaFoldDB" id="A0A8H4VM35"/>
<evidence type="ECO:0000256" key="2">
    <source>
        <dbReference type="ARBA" id="ARBA00022516"/>
    </source>
</evidence>
<dbReference type="EC" id="2.1.1.100" evidence="12"/>
<feature type="transmembrane region" description="Helical" evidence="12">
    <location>
        <begin position="584"/>
        <end position="606"/>
    </location>
</feature>
<dbReference type="GO" id="GO:0006656">
    <property type="term" value="P:phosphatidylcholine biosynthetic process"/>
    <property type="evidence" value="ECO:0007669"/>
    <property type="project" value="UniProtKB-UniPathway"/>
</dbReference>
<dbReference type="Pfam" id="PF04140">
    <property type="entry name" value="ICMT"/>
    <property type="match status" value="2"/>
</dbReference>
<dbReference type="GO" id="GO:0032259">
    <property type="term" value="P:methylation"/>
    <property type="evidence" value="ECO:0007669"/>
    <property type="project" value="UniProtKB-KW"/>
</dbReference>
<keyword evidence="5 12" id="KW-0812">Transmembrane</keyword>
<dbReference type="Gene3D" id="1.20.120.1630">
    <property type="match status" value="3"/>
</dbReference>
<evidence type="ECO:0000256" key="10">
    <source>
        <dbReference type="ARBA" id="ARBA00023209"/>
    </source>
</evidence>